<evidence type="ECO:0000256" key="1">
    <source>
        <dbReference type="SAM" id="MobiDB-lite"/>
    </source>
</evidence>
<dbReference type="GO" id="GO:0006313">
    <property type="term" value="P:DNA transposition"/>
    <property type="evidence" value="ECO:0007669"/>
    <property type="project" value="InterPro"/>
</dbReference>
<dbReference type="EMBL" id="AYYC01000177">
    <property type="protein sequence ID" value="ETK06062.1"/>
    <property type="molecule type" value="Genomic_DNA"/>
</dbReference>
<evidence type="ECO:0000259" key="2">
    <source>
        <dbReference type="Pfam" id="PF01609"/>
    </source>
</evidence>
<gene>
    <name evidence="3" type="ORF">T229_00745</name>
</gene>
<reference evidence="3 4" key="1">
    <citation type="submission" date="2013-11" db="EMBL/GenBank/DDBJ databases">
        <title>Single cell genomics of uncultured Tannerella BU063 (oral taxon 286).</title>
        <authorList>
            <person name="Beall C.J."/>
            <person name="Campbell A.G."/>
            <person name="Griffen A.L."/>
            <person name="Podar M."/>
            <person name="Leys E.J."/>
        </authorList>
    </citation>
    <scope>NUCLEOTIDE SEQUENCE [LARGE SCALE GENOMIC DNA]</scope>
    <source>
        <strain evidence="3">Cell 5</strain>
    </source>
</reference>
<evidence type="ECO:0000313" key="4">
    <source>
        <dbReference type="Proteomes" id="UP000018872"/>
    </source>
</evidence>
<dbReference type="Pfam" id="PF01609">
    <property type="entry name" value="DDE_Tnp_1"/>
    <property type="match status" value="1"/>
</dbReference>
<dbReference type="GO" id="GO:0003677">
    <property type="term" value="F:DNA binding"/>
    <property type="evidence" value="ECO:0007669"/>
    <property type="project" value="InterPro"/>
</dbReference>
<dbReference type="Proteomes" id="UP000018872">
    <property type="component" value="Unassembled WGS sequence"/>
</dbReference>
<comment type="caution">
    <text evidence="3">The sequence shown here is derived from an EMBL/GenBank/DDBJ whole genome shotgun (WGS) entry which is preliminary data.</text>
</comment>
<dbReference type="InterPro" id="IPR002559">
    <property type="entry name" value="Transposase_11"/>
</dbReference>
<dbReference type="AlphaFoldDB" id="W2CHW3"/>
<dbReference type="GO" id="GO:0004803">
    <property type="term" value="F:transposase activity"/>
    <property type="evidence" value="ECO:0007669"/>
    <property type="project" value="InterPro"/>
</dbReference>
<evidence type="ECO:0000313" key="3">
    <source>
        <dbReference type="EMBL" id="ETK06062.1"/>
    </source>
</evidence>
<feature type="region of interest" description="Disordered" evidence="1">
    <location>
        <begin position="1"/>
        <end position="49"/>
    </location>
</feature>
<name>W2CHW3_9BACT</name>
<feature type="non-terminal residue" evidence="3">
    <location>
        <position position="110"/>
    </location>
</feature>
<accession>W2CHW3</accession>
<sequence>ASLVDTPQKSNGTNTIEVADDREDNRSEAEKEAEEDYQKQVVRQRKGTDEEARWVYKQKRYHYGYKKHCLTNVQGIVQKVITTAANRSDTKEFIPLLRGANIPQGTAVLA</sequence>
<organism evidence="3 4">
    <name type="scientific">Tannerella sp. oral taxon BU063 isolate Cell 5</name>
    <dbReference type="NCBI Taxonomy" id="1410950"/>
    <lineage>
        <taxon>Bacteria</taxon>
        <taxon>Pseudomonadati</taxon>
        <taxon>Bacteroidota</taxon>
        <taxon>Bacteroidia</taxon>
        <taxon>Bacteroidales</taxon>
        <taxon>Tannerellaceae</taxon>
        <taxon>Tannerella</taxon>
    </lineage>
</organism>
<feature type="non-terminal residue" evidence="3">
    <location>
        <position position="1"/>
    </location>
</feature>
<feature type="domain" description="Transposase IS4-like" evidence="2">
    <location>
        <begin position="46"/>
        <end position="101"/>
    </location>
</feature>
<feature type="compositionally biased region" description="Polar residues" evidence="1">
    <location>
        <begin position="1"/>
        <end position="16"/>
    </location>
</feature>
<proteinExistence type="predicted"/>
<protein>
    <recommendedName>
        <fullName evidence="2">Transposase IS4-like domain-containing protein</fullName>
    </recommendedName>
</protein>